<comment type="caution">
    <text evidence="1">The sequence shown here is derived from an EMBL/GenBank/DDBJ whole genome shotgun (WGS) entry which is preliminary data.</text>
</comment>
<reference evidence="1 2" key="1">
    <citation type="submission" date="2024-08" db="EMBL/GenBank/DDBJ databases">
        <authorList>
            <person name="Ishaq N."/>
        </authorList>
    </citation>
    <scope>NUCLEOTIDE SEQUENCE [LARGE SCALE GENOMIC DNA]</scope>
    <source>
        <strain evidence="1 2">JCM 30400</strain>
    </source>
</reference>
<evidence type="ECO:0008006" key="3">
    <source>
        <dbReference type="Google" id="ProtNLM"/>
    </source>
</evidence>
<evidence type="ECO:0000313" key="1">
    <source>
        <dbReference type="EMBL" id="MFA0791410.1"/>
    </source>
</evidence>
<dbReference type="EMBL" id="JBGMEL010000011">
    <property type="protein sequence ID" value="MFA0791410.1"/>
    <property type="molecule type" value="Genomic_DNA"/>
</dbReference>
<gene>
    <name evidence="1" type="ORF">ACCI51_12705</name>
</gene>
<keyword evidence="2" id="KW-1185">Reference proteome</keyword>
<dbReference type="Proteomes" id="UP001569414">
    <property type="component" value="Unassembled WGS sequence"/>
</dbReference>
<protein>
    <recommendedName>
        <fullName evidence="3">Cupin domain-containing protein</fullName>
    </recommendedName>
</protein>
<dbReference type="RefSeq" id="WP_299583996.1">
    <property type="nucleotide sequence ID" value="NZ_JBGMEL010000011.1"/>
</dbReference>
<proteinExistence type="predicted"/>
<organism evidence="1 2">
    <name type="scientific">Microbulbifer echini</name>
    <dbReference type="NCBI Taxonomy" id="1529067"/>
    <lineage>
        <taxon>Bacteria</taxon>
        <taxon>Pseudomonadati</taxon>
        <taxon>Pseudomonadota</taxon>
        <taxon>Gammaproteobacteria</taxon>
        <taxon>Cellvibrionales</taxon>
        <taxon>Microbulbiferaceae</taxon>
        <taxon>Microbulbifer</taxon>
    </lineage>
</organism>
<dbReference type="InterPro" id="IPR011051">
    <property type="entry name" value="RmlC_Cupin_sf"/>
</dbReference>
<evidence type="ECO:0000313" key="2">
    <source>
        <dbReference type="Proteomes" id="UP001569414"/>
    </source>
</evidence>
<dbReference type="SUPFAM" id="SSF51182">
    <property type="entry name" value="RmlC-like cupins"/>
    <property type="match status" value="1"/>
</dbReference>
<sequence length="120" mass="13684">MEYIELVTIDGLSTFRKRNINYETSQFLGKYSEAYPVKQLYFREFIAQQIFDWHCAPREQFIIYLAGEVKITTSSGEQRIFVAGDILLARDLRGEGHVSETLTPGRAVIAVLDYSPAQDG</sequence>
<name>A0ABV4NQA9_9GAMM</name>
<accession>A0ABV4NQA9</accession>